<dbReference type="RefSeq" id="WP_376848292.1">
    <property type="nucleotide sequence ID" value="NZ_JBHSMF010000002.1"/>
</dbReference>
<gene>
    <name evidence="2" type="ORF">ACFPOE_01845</name>
</gene>
<evidence type="ECO:0000313" key="2">
    <source>
        <dbReference type="EMBL" id="MFC5496265.1"/>
    </source>
</evidence>
<sequence>MSANVLQKLRVGASEIACRVDGPAGAPAVLLVHGILTDHRAWDAVAARLQGRFRVVRPDLRGHGAGSAPAGPYTMQELADDCAGLLDALALDRVHFVGSSLGGMIGQQVGARHGHRLLSLTLANTAAVQGAPASWDERVAVARKSGVAALADGTLQRWFTPGFAERAPQELARMRELLCGTSVEGFAGCAQAVRDLSQLQLLSTIAVPTLVVVGSEDKATPPEQGRQIADAIPGARLVTLPAAHQAAVEQPQAFCDAWLSFVDGLGS</sequence>
<evidence type="ECO:0000313" key="3">
    <source>
        <dbReference type="Proteomes" id="UP001596037"/>
    </source>
</evidence>
<dbReference type="PANTHER" id="PTHR43433:SF5">
    <property type="entry name" value="AB HYDROLASE-1 DOMAIN-CONTAINING PROTEIN"/>
    <property type="match status" value="1"/>
</dbReference>
<comment type="caution">
    <text evidence="2">The sequence shown here is derived from an EMBL/GenBank/DDBJ whole genome shotgun (WGS) entry which is preliminary data.</text>
</comment>
<organism evidence="2 3">
    <name type="scientific">Caenimonas terrae</name>
    <dbReference type="NCBI Taxonomy" id="696074"/>
    <lineage>
        <taxon>Bacteria</taxon>
        <taxon>Pseudomonadati</taxon>
        <taxon>Pseudomonadota</taxon>
        <taxon>Betaproteobacteria</taxon>
        <taxon>Burkholderiales</taxon>
        <taxon>Comamonadaceae</taxon>
        <taxon>Caenimonas</taxon>
    </lineage>
</organism>
<dbReference type="PANTHER" id="PTHR43433">
    <property type="entry name" value="HYDROLASE, ALPHA/BETA FOLD FAMILY PROTEIN"/>
    <property type="match status" value="1"/>
</dbReference>
<dbReference type="InterPro" id="IPR050471">
    <property type="entry name" value="AB_hydrolase"/>
</dbReference>
<keyword evidence="2" id="KW-0378">Hydrolase</keyword>
<dbReference type="Gene3D" id="3.40.50.1820">
    <property type="entry name" value="alpha/beta hydrolase"/>
    <property type="match status" value="1"/>
</dbReference>
<dbReference type="EMBL" id="JBHSMF010000002">
    <property type="protein sequence ID" value="MFC5496265.1"/>
    <property type="molecule type" value="Genomic_DNA"/>
</dbReference>
<name>A0ABW0N6F6_9BURK</name>
<dbReference type="GO" id="GO:0016787">
    <property type="term" value="F:hydrolase activity"/>
    <property type="evidence" value="ECO:0007669"/>
    <property type="project" value="UniProtKB-KW"/>
</dbReference>
<dbReference type="Pfam" id="PF00561">
    <property type="entry name" value="Abhydrolase_1"/>
    <property type="match status" value="1"/>
</dbReference>
<protein>
    <submittedName>
        <fullName evidence="2">Alpha/beta fold hydrolase</fullName>
    </submittedName>
</protein>
<keyword evidence="3" id="KW-1185">Reference proteome</keyword>
<evidence type="ECO:0000259" key="1">
    <source>
        <dbReference type="Pfam" id="PF00561"/>
    </source>
</evidence>
<dbReference type="InterPro" id="IPR029058">
    <property type="entry name" value="AB_hydrolase_fold"/>
</dbReference>
<dbReference type="InterPro" id="IPR000073">
    <property type="entry name" value="AB_hydrolase_1"/>
</dbReference>
<feature type="domain" description="AB hydrolase-1" evidence="1">
    <location>
        <begin position="27"/>
        <end position="246"/>
    </location>
</feature>
<dbReference type="SUPFAM" id="SSF53474">
    <property type="entry name" value="alpha/beta-Hydrolases"/>
    <property type="match status" value="1"/>
</dbReference>
<proteinExistence type="predicted"/>
<dbReference type="PRINTS" id="PR00111">
    <property type="entry name" value="ABHYDROLASE"/>
</dbReference>
<accession>A0ABW0N6F6</accession>
<dbReference type="Proteomes" id="UP001596037">
    <property type="component" value="Unassembled WGS sequence"/>
</dbReference>
<reference evidence="3" key="1">
    <citation type="journal article" date="2019" name="Int. J. Syst. Evol. Microbiol.">
        <title>The Global Catalogue of Microorganisms (GCM) 10K type strain sequencing project: providing services to taxonomists for standard genome sequencing and annotation.</title>
        <authorList>
            <consortium name="The Broad Institute Genomics Platform"/>
            <consortium name="The Broad Institute Genome Sequencing Center for Infectious Disease"/>
            <person name="Wu L."/>
            <person name="Ma J."/>
        </authorList>
    </citation>
    <scope>NUCLEOTIDE SEQUENCE [LARGE SCALE GENOMIC DNA]</scope>
    <source>
        <strain evidence="3">CCUG 57401</strain>
    </source>
</reference>